<proteinExistence type="predicted"/>
<dbReference type="AlphaFoldDB" id="A0A7G2CBS4"/>
<accession>A0A7G2CBS4</accession>
<dbReference type="InterPro" id="IPR043502">
    <property type="entry name" value="DNA/RNA_pol_sf"/>
</dbReference>
<reference evidence="2 3" key="1">
    <citation type="submission" date="2020-08" db="EMBL/GenBank/DDBJ databases">
        <authorList>
            <person name="Newling K."/>
            <person name="Davey J."/>
            <person name="Forrester S."/>
        </authorList>
    </citation>
    <scope>NUCLEOTIDE SEQUENCE [LARGE SCALE GENOMIC DNA]</scope>
    <source>
        <strain evidence="3">Crithidia deanei Carvalho (ATCC PRA-265)</strain>
    </source>
</reference>
<dbReference type="Proteomes" id="UP000515908">
    <property type="component" value="Chromosome 06"/>
</dbReference>
<dbReference type="InterPro" id="IPR052055">
    <property type="entry name" value="Hepadnavirus_pol/RT"/>
</dbReference>
<sequence>MIELYEGEGNYTAAQEWTERLEKMAPNPKQWPLHLKSPTHVDLQAVLALPVAHSRTIDFLLTTYQYLHRDFYRGLRTSRTIKTTSLSMEDVRIGVEKGKFELAVELNRITGHTYRGDASFGRLPEGYHGVNSFYVLETKGRRRLITEPILNGVVEKESIPKVSYPSRLEKRQLLKNCRYMLQIDFNSYYDAIPLGDSVRNNFVFRGKDGQYYRLRTLPTGARWSVCVGQAITSTIVDIDVSQVVILSLIDNILIAAPQGSEGEFLFAVRSILTRIQQVRLETSPERDTLLQTGDHDLLRMAEQSDVFLGEEYRYEPTEYVRKVRNSIKTVAKLRIAMRKAPYYTCRKFVSFVSLFLFAAHTVNLNPASLFFLLKAYRAVYVTVCNTGGEWDAPLPHISPRVYEHLQRTTSVLATNEYAPIAPVIRVAAEDRDYDWVIYTDASDRGWGAICQNTHTQEVIALQKEWMDELQCGKYRGPTDEYQAFLFNKKHSAHAEPRAAREVLEYLKEIGRLVAGMRVALVTDHEAIVRAQRKLNGFGGIGRGTDLNLLYEMVYNWFHCEQVLVLFFYLPGPQNPADQLSRVIDSSNCGEILRVQLDGQQLPTLRNCYCPLLETEGERVSILCG</sequence>
<name>A0A7G2CBS4_9TRYP</name>
<feature type="domain" description="Reverse transcriptase" evidence="1">
    <location>
        <begin position="116"/>
        <end position="312"/>
    </location>
</feature>
<dbReference type="PANTHER" id="PTHR33050:SF7">
    <property type="entry name" value="RIBONUCLEASE H"/>
    <property type="match status" value="1"/>
</dbReference>
<dbReference type="InterPro" id="IPR000477">
    <property type="entry name" value="RT_dom"/>
</dbReference>
<dbReference type="EMBL" id="LR877150">
    <property type="protein sequence ID" value="CAD2216471.1"/>
    <property type="molecule type" value="Genomic_DNA"/>
</dbReference>
<keyword evidence="3" id="KW-1185">Reference proteome</keyword>
<protein>
    <recommendedName>
        <fullName evidence="1">Reverse transcriptase domain-containing protein</fullName>
    </recommendedName>
</protein>
<evidence type="ECO:0000259" key="1">
    <source>
        <dbReference type="PROSITE" id="PS50878"/>
    </source>
</evidence>
<evidence type="ECO:0000313" key="2">
    <source>
        <dbReference type="EMBL" id="CAD2216471.1"/>
    </source>
</evidence>
<gene>
    <name evidence="2" type="ORF">ADEAN_000393300</name>
</gene>
<dbReference type="PANTHER" id="PTHR33050">
    <property type="entry name" value="REVERSE TRANSCRIPTASE DOMAIN-CONTAINING PROTEIN"/>
    <property type="match status" value="1"/>
</dbReference>
<dbReference type="PROSITE" id="PS50878">
    <property type="entry name" value="RT_POL"/>
    <property type="match status" value="1"/>
</dbReference>
<dbReference type="VEuPathDB" id="TriTrypDB:ADEAN_000393300"/>
<dbReference type="OrthoDB" id="276769at2759"/>
<evidence type="ECO:0000313" key="3">
    <source>
        <dbReference type="Proteomes" id="UP000515908"/>
    </source>
</evidence>
<organism evidence="2 3">
    <name type="scientific">Angomonas deanei</name>
    <dbReference type="NCBI Taxonomy" id="59799"/>
    <lineage>
        <taxon>Eukaryota</taxon>
        <taxon>Discoba</taxon>
        <taxon>Euglenozoa</taxon>
        <taxon>Kinetoplastea</taxon>
        <taxon>Metakinetoplastina</taxon>
        <taxon>Trypanosomatida</taxon>
        <taxon>Trypanosomatidae</taxon>
        <taxon>Strigomonadinae</taxon>
        <taxon>Angomonas</taxon>
    </lineage>
</organism>
<dbReference type="SUPFAM" id="SSF56672">
    <property type="entry name" value="DNA/RNA polymerases"/>
    <property type="match status" value="1"/>
</dbReference>